<keyword evidence="3" id="KW-1185">Reference proteome</keyword>
<dbReference type="EMBL" id="CAJPIZ010003247">
    <property type="protein sequence ID" value="CAG2106117.1"/>
    <property type="molecule type" value="Genomic_DNA"/>
</dbReference>
<gene>
    <name evidence="2" type="ORF">OSB1V03_LOCUS6120</name>
</gene>
<dbReference type="SUPFAM" id="SSF81383">
    <property type="entry name" value="F-box domain"/>
    <property type="match status" value="1"/>
</dbReference>
<protein>
    <recommendedName>
        <fullName evidence="1">F-box domain-containing protein</fullName>
    </recommendedName>
</protein>
<name>A0A7R9KMR8_9ACAR</name>
<dbReference type="Gene3D" id="3.80.10.10">
    <property type="entry name" value="Ribonuclease Inhibitor"/>
    <property type="match status" value="1"/>
</dbReference>
<dbReference type="InterPro" id="IPR001810">
    <property type="entry name" value="F-box_dom"/>
</dbReference>
<dbReference type="OrthoDB" id="3219396at2759"/>
<organism evidence="2">
    <name type="scientific">Medioppia subpectinata</name>
    <dbReference type="NCBI Taxonomy" id="1979941"/>
    <lineage>
        <taxon>Eukaryota</taxon>
        <taxon>Metazoa</taxon>
        <taxon>Ecdysozoa</taxon>
        <taxon>Arthropoda</taxon>
        <taxon>Chelicerata</taxon>
        <taxon>Arachnida</taxon>
        <taxon>Acari</taxon>
        <taxon>Acariformes</taxon>
        <taxon>Sarcoptiformes</taxon>
        <taxon>Oribatida</taxon>
        <taxon>Brachypylina</taxon>
        <taxon>Oppioidea</taxon>
        <taxon>Oppiidae</taxon>
        <taxon>Medioppia</taxon>
    </lineage>
</organism>
<dbReference type="InterPro" id="IPR032675">
    <property type="entry name" value="LRR_dom_sf"/>
</dbReference>
<dbReference type="Proteomes" id="UP000759131">
    <property type="component" value="Unassembled WGS sequence"/>
</dbReference>
<accession>A0A7R9KMR8</accession>
<evidence type="ECO:0000313" key="3">
    <source>
        <dbReference type="Proteomes" id="UP000759131"/>
    </source>
</evidence>
<evidence type="ECO:0000259" key="1">
    <source>
        <dbReference type="Pfam" id="PF00646"/>
    </source>
</evidence>
<reference evidence="2" key="1">
    <citation type="submission" date="2020-11" db="EMBL/GenBank/DDBJ databases">
        <authorList>
            <person name="Tran Van P."/>
        </authorList>
    </citation>
    <scope>NUCLEOTIDE SEQUENCE</scope>
</reference>
<dbReference type="AlphaFoldDB" id="A0A7R9KMR8"/>
<dbReference type="EMBL" id="OC857822">
    <property type="protein sequence ID" value="CAD7625687.1"/>
    <property type="molecule type" value="Genomic_DNA"/>
</dbReference>
<dbReference type="Pfam" id="PF00646">
    <property type="entry name" value="F-box"/>
    <property type="match status" value="1"/>
</dbReference>
<proteinExistence type="predicted"/>
<feature type="domain" description="F-box" evidence="1">
    <location>
        <begin position="39"/>
        <end position="68"/>
    </location>
</feature>
<dbReference type="InterPro" id="IPR036047">
    <property type="entry name" value="F-box-like_dom_sf"/>
</dbReference>
<evidence type="ECO:0000313" key="2">
    <source>
        <dbReference type="EMBL" id="CAD7625687.1"/>
    </source>
</evidence>
<sequence length="246" mass="28742">MDQQLTQRMASLVTTDDGEDEDIQQPKIYAKDSMDRFGDDMFGLILSYLSLEDRFRCECVSKQIQRTVFDSVVDIDLNDQLIRKINKTKTTVTQTLETIVKKCANIETIDCRGMIYIYLLFGLQIFHDNCQYLRNIYCNMPSNRYQLVPKLRPLVTRISGVSAKQSFINYHRLSHLSVTFIDNVFDKNFGLMAKNLLGFEFTFKLRDFDRQLLSACVAENQSLRSAIVWIRSRHYRLCKHLSFNAL</sequence>